<evidence type="ECO:0000313" key="6">
    <source>
        <dbReference type="Proteomes" id="UP000813444"/>
    </source>
</evidence>
<dbReference type="GO" id="GO:0016614">
    <property type="term" value="F:oxidoreductase activity, acting on CH-OH group of donors"/>
    <property type="evidence" value="ECO:0007669"/>
    <property type="project" value="InterPro"/>
</dbReference>
<feature type="domain" description="Glucose-methanol-choline oxidoreductase N-terminal" evidence="4">
    <location>
        <begin position="288"/>
        <end position="302"/>
    </location>
</feature>
<evidence type="ECO:0000259" key="4">
    <source>
        <dbReference type="PROSITE" id="PS00624"/>
    </source>
</evidence>
<dbReference type="Pfam" id="PF00732">
    <property type="entry name" value="GMC_oxred_N"/>
    <property type="match status" value="1"/>
</dbReference>
<comment type="cofactor">
    <cofactor evidence="3">
        <name>FAD</name>
        <dbReference type="ChEBI" id="CHEBI:57692"/>
    </cofactor>
</comment>
<dbReference type="Gene3D" id="3.50.50.60">
    <property type="entry name" value="FAD/NAD(P)-binding domain"/>
    <property type="match status" value="2"/>
</dbReference>
<dbReference type="Gene3D" id="3.30.560.10">
    <property type="entry name" value="Glucose Oxidase, domain 3"/>
    <property type="match status" value="2"/>
</dbReference>
<evidence type="ECO:0000256" key="3">
    <source>
        <dbReference type="PIRSR" id="PIRSR000137-2"/>
    </source>
</evidence>
<dbReference type="SUPFAM" id="SSF51905">
    <property type="entry name" value="FAD/NAD(P)-binding domain"/>
    <property type="match status" value="1"/>
</dbReference>
<dbReference type="Pfam" id="PF05199">
    <property type="entry name" value="GMC_oxred_C"/>
    <property type="match status" value="1"/>
</dbReference>
<dbReference type="PROSITE" id="PS00624">
    <property type="entry name" value="GMC_OXRED_2"/>
    <property type="match status" value="1"/>
</dbReference>
<dbReference type="AlphaFoldDB" id="A0A8K0WKH1"/>
<name>A0A8K0WKH1_9HYPO</name>
<keyword evidence="6" id="KW-1185">Reference proteome</keyword>
<reference evidence="5" key="1">
    <citation type="journal article" date="2021" name="Nat. Commun.">
        <title>Genetic determinants of endophytism in the Arabidopsis root mycobiome.</title>
        <authorList>
            <person name="Mesny F."/>
            <person name="Miyauchi S."/>
            <person name="Thiergart T."/>
            <person name="Pickel B."/>
            <person name="Atanasova L."/>
            <person name="Karlsson M."/>
            <person name="Huettel B."/>
            <person name="Barry K.W."/>
            <person name="Haridas S."/>
            <person name="Chen C."/>
            <person name="Bauer D."/>
            <person name="Andreopoulos W."/>
            <person name="Pangilinan J."/>
            <person name="LaButti K."/>
            <person name="Riley R."/>
            <person name="Lipzen A."/>
            <person name="Clum A."/>
            <person name="Drula E."/>
            <person name="Henrissat B."/>
            <person name="Kohler A."/>
            <person name="Grigoriev I.V."/>
            <person name="Martin F.M."/>
            <person name="Hacquard S."/>
        </authorList>
    </citation>
    <scope>NUCLEOTIDE SEQUENCE</scope>
    <source>
        <strain evidence="5">MPI-CAGE-CH-0235</strain>
    </source>
</reference>
<comment type="similarity">
    <text evidence="1">Belongs to the GMC oxidoreductase family.</text>
</comment>
<dbReference type="SUPFAM" id="SSF54373">
    <property type="entry name" value="FAD-linked reductases, C-terminal domain"/>
    <property type="match status" value="1"/>
</dbReference>
<accession>A0A8K0WKH1</accession>
<dbReference type="Proteomes" id="UP000813444">
    <property type="component" value="Unassembled WGS sequence"/>
</dbReference>
<evidence type="ECO:0000313" key="5">
    <source>
        <dbReference type="EMBL" id="KAH7305853.1"/>
    </source>
</evidence>
<evidence type="ECO:0000256" key="1">
    <source>
        <dbReference type="ARBA" id="ARBA00010790"/>
    </source>
</evidence>
<dbReference type="InterPro" id="IPR036188">
    <property type="entry name" value="FAD/NAD-bd_sf"/>
</dbReference>
<dbReference type="InterPro" id="IPR007867">
    <property type="entry name" value="GMC_OxRtase_C"/>
</dbReference>
<protein>
    <recommendedName>
        <fullName evidence="4">Glucose-methanol-choline oxidoreductase N-terminal domain-containing protein</fullName>
    </recommendedName>
</protein>
<proteinExistence type="inferred from homology"/>
<feature type="active site" description="Proton donor" evidence="2">
    <location>
        <position position="573"/>
    </location>
</feature>
<sequence length="640" mass="70201">MWPFNSYPELSPSQVDGKEYDYIIVGGGTAGCCLASRLSEDPDVTVLVIEKGHAKDNFVSRVPLISQNFWMGDPLQVQSDRWTEPLPGAAAGRTNRYWTAEGLGGASRINAMLYTRGIPACYDEWATRFGLTDWAWPCVEPSFKKVENTIAHPNASHRGHSGPMAISQPPQALEWPTYTQKIAENLQLPVQRDCNNPTGAAMGLFFLDMTIDGSGRRASAFSSFLNKSVATSRRDRLSICAGAVVSHVELNEQGTQAQLVHIKAAAARSGSGDTAVVKVRREVIICAGTVCSPGILMRSGIGPVDQLRRHGISLRKDLPVGKHLQDHIGTAVMVEPPKSQTLGVLESAWAIWHLLLWVFFGTGLMGVSSTPQSIFVRTSAIDDNMVPDTRLGNLDATKVDNIPDLEIMLQPVNSLERGGAGRHFFSFFPALLRPHSTGQIELSSEKPLDPMAHPRILHPFLGDERDVAKVRRGVRFAMRLADDFEKSGFPYPAPLVFAPGMDKKVLEDWESTPGVPPKGLTFGVDGGETETKEPVPEVVAQALGQKYVPKTWRTVTDDEIDDYVRRVAMVLMHATSTCRMSKEDDGTGVVDQQLRVHGISNLRIADASVFPVVPSCHTMAPTIMVAERCAEFIKQTWRKN</sequence>
<dbReference type="InterPro" id="IPR000172">
    <property type="entry name" value="GMC_OxRdtase_N"/>
</dbReference>
<dbReference type="OrthoDB" id="269227at2759"/>
<gene>
    <name evidence="5" type="ORF">B0I35DRAFT_443386</name>
</gene>
<keyword evidence="3" id="KW-0274">FAD</keyword>
<dbReference type="PANTHER" id="PTHR11552">
    <property type="entry name" value="GLUCOSE-METHANOL-CHOLINE GMC OXIDOREDUCTASE"/>
    <property type="match status" value="1"/>
</dbReference>
<dbReference type="PANTHER" id="PTHR11552:SF219">
    <property type="entry name" value="GLUCOSE-METHANOL-CHOLINE OXIDOREDUCTASE N-TERMINAL DOMAIN-CONTAINING PROTEIN"/>
    <property type="match status" value="1"/>
</dbReference>
<feature type="binding site" evidence="3">
    <location>
        <position position="245"/>
    </location>
    <ligand>
        <name>FAD</name>
        <dbReference type="ChEBI" id="CHEBI:57692"/>
    </ligand>
</feature>
<feature type="active site" description="Proton acceptor" evidence="2">
    <location>
        <position position="617"/>
    </location>
</feature>
<dbReference type="EMBL" id="JAGPNK010000017">
    <property type="protein sequence ID" value="KAH7305853.1"/>
    <property type="molecule type" value="Genomic_DNA"/>
</dbReference>
<comment type="caution">
    <text evidence="5">The sequence shown here is derived from an EMBL/GenBank/DDBJ whole genome shotgun (WGS) entry which is preliminary data.</text>
</comment>
<organism evidence="5 6">
    <name type="scientific">Stachybotrys elegans</name>
    <dbReference type="NCBI Taxonomy" id="80388"/>
    <lineage>
        <taxon>Eukaryota</taxon>
        <taxon>Fungi</taxon>
        <taxon>Dikarya</taxon>
        <taxon>Ascomycota</taxon>
        <taxon>Pezizomycotina</taxon>
        <taxon>Sordariomycetes</taxon>
        <taxon>Hypocreomycetidae</taxon>
        <taxon>Hypocreales</taxon>
        <taxon>Stachybotryaceae</taxon>
        <taxon>Stachybotrys</taxon>
    </lineage>
</organism>
<dbReference type="GO" id="GO:0050660">
    <property type="term" value="F:flavin adenine dinucleotide binding"/>
    <property type="evidence" value="ECO:0007669"/>
    <property type="project" value="InterPro"/>
</dbReference>
<evidence type="ECO:0000256" key="2">
    <source>
        <dbReference type="PIRSR" id="PIRSR000137-1"/>
    </source>
</evidence>
<keyword evidence="3" id="KW-0285">Flavoprotein</keyword>
<dbReference type="PIRSF" id="PIRSF000137">
    <property type="entry name" value="Alcohol_oxidase"/>
    <property type="match status" value="1"/>
</dbReference>
<dbReference type="InterPro" id="IPR012132">
    <property type="entry name" value="GMC_OxRdtase"/>
</dbReference>